<evidence type="ECO:0000256" key="6">
    <source>
        <dbReference type="ARBA" id="ARBA00022694"/>
    </source>
</evidence>
<dbReference type="InterPro" id="IPR036602">
    <property type="entry name" value="tRNA_yW-synthesising-like_sf"/>
</dbReference>
<evidence type="ECO:0000256" key="1">
    <source>
        <dbReference type="ARBA" id="ARBA00008569"/>
    </source>
</evidence>
<proteinExistence type="inferred from homology"/>
<dbReference type="SUPFAM" id="SSF111278">
    <property type="entry name" value="SSo0622-like"/>
    <property type="match status" value="1"/>
</dbReference>
<evidence type="ECO:0000256" key="3">
    <source>
        <dbReference type="ARBA" id="ARBA00022603"/>
    </source>
</evidence>
<keyword evidence="11" id="KW-1185">Reference proteome</keyword>
<dbReference type="EMBL" id="JAQQAF010000005">
    <property type="protein sequence ID" value="KAJ8484280.1"/>
    <property type="molecule type" value="Genomic_DNA"/>
</dbReference>
<dbReference type="Proteomes" id="UP001222027">
    <property type="component" value="Unassembled WGS sequence"/>
</dbReference>
<dbReference type="GO" id="GO:0032259">
    <property type="term" value="P:methylation"/>
    <property type="evidence" value="ECO:0007669"/>
    <property type="project" value="UniProtKB-KW"/>
</dbReference>
<dbReference type="InterPro" id="IPR003827">
    <property type="entry name" value="tRNA_yW-synthesising"/>
</dbReference>
<comment type="caution">
    <text evidence="10">The sequence shown here is derived from an EMBL/GenBank/DDBJ whole genome shotgun (WGS) entry which is preliminary data.</text>
</comment>
<organism evidence="10 11">
    <name type="scientific">Ensete ventricosum</name>
    <name type="common">Abyssinian banana</name>
    <name type="synonym">Musa ensete</name>
    <dbReference type="NCBI Taxonomy" id="4639"/>
    <lineage>
        <taxon>Eukaryota</taxon>
        <taxon>Viridiplantae</taxon>
        <taxon>Streptophyta</taxon>
        <taxon>Embryophyta</taxon>
        <taxon>Tracheophyta</taxon>
        <taxon>Spermatophyta</taxon>
        <taxon>Magnoliopsida</taxon>
        <taxon>Liliopsida</taxon>
        <taxon>Zingiberales</taxon>
        <taxon>Musaceae</taxon>
        <taxon>Ensete</taxon>
    </lineage>
</organism>
<feature type="domain" description="tRNA wybutosine-synthesizing protein" evidence="9">
    <location>
        <begin position="5"/>
        <end position="213"/>
    </location>
</feature>
<dbReference type="FunFam" id="3.30.1960.10:FF:000002">
    <property type="entry name" value="tRNA wybutosine-synthesizing protein 2/3/4"/>
    <property type="match status" value="1"/>
</dbReference>
<evidence type="ECO:0000256" key="5">
    <source>
        <dbReference type="ARBA" id="ARBA00022691"/>
    </source>
</evidence>
<dbReference type="Gene3D" id="3.30.1960.10">
    <property type="entry name" value="tRNA wybutosine-synthesizing-like"/>
    <property type="match status" value="1"/>
</dbReference>
<comment type="similarity">
    <text evidence="1">Belongs to the TYW3 family.</text>
</comment>
<evidence type="ECO:0000313" key="11">
    <source>
        <dbReference type="Proteomes" id="UP001222027"/>
    </source>
</evidence>
<keyword evidence="5" id="KW-0949">S-adenosyl-L-methionine</keyword>
<dbReference type="AlphaFoldDB" id="A0AAV8QSC5"/>
<evidence type="ECO:0000256" key="4">
    <source>
        <dbReference type="ARBA" id="ARBA00022679"/>
    </source>
</evidence>
<reference evidence="10 11" key="1">
    <citation type="submission" date="2022-12" db="EMBL/GenBank/DDBJ databases">
        <title>Chromosome-scale assembly of the Ensete ventricosum genome.</title>
        <authorList>
            <person name="Dussert Y."/>
            <person name="Stocks J."/>
            <person name="Wendawek A."/>
            <person name="Woldeyes F."/>
            <person name="Nichols R.A."/>
            <person name="Borrell J.S."/>
        </authorList>
    </citation>
    <scope>NUCLEOTIDE SEQUENCE [LARGE SCALE GENOMIC DNA]</scope>
    <source>
        <strain evidence="11">cv. Maze</strain>
        <tissue evidence="10">Seeds</tissue>
    </source>
</reference>
<comment type="catalytic activity">
    <reaction evidence="8">
        <text>4-demethyl-7-[(3S)-3-amino-3-carboxypropyl]wyosine(37) in tRNA(Phe) + S-adenosyl-L-methionine = 7-[(3S)-3-amino-3-carboxypropyl]wyosine(37) in tRNA(Phe) + S-adenosyl-L-homocysteine + H(+)</text>
        <dbReference type="Rhea" id="RHEA:36635"/>
        <dbReference type="Rhea" id="RHEA-COMP:10378"/>
        <dbReference type="Rhea" id="RHEA-COMP:10379"/>
        <dbReference type="ChEBI" id="CHEBI:15378"/>
        <dbReference type="ChEBI" id="CHEBI:57856"/>
        <dbReference type="ChEBI" id="CHEBI:59789"/>
        <dbReference type="ChEBI" id="CHEBI:73543"/>
        <dbReference type="ChEBI" id="CHEBI:73550"/>
        <dbReference type="EC" id="2.1.1.282"/>
    </reaction>
</comment>
<dbReference type="PANTHER" id="PTHR48418:SF1">
    <property type="entry name" value="TRNA WYBUTOSINE-SYNTHESIZING PROTEIN 3"/>
    <property type="match status" value="1"/>
</dbReference>
<gene>
    <name evidence="10" type="ORF">OPV22_016765</name>
</gene>
<evidence type="ECO:0000256" key="2">
    <source>
        <dbReference type="ARBA" id="ARBA00012750"/>
    </source>
</evidence>
<protein>
    <recommendedName>
        <fullName evidence="2">tRNA(Phe) 7-[(3-amino-3-carboxypropyl)-4-demethylwyosine(37)-N(4)]-methyltransferase</fullName>
        <ecNumber evidence="2">2.1.1.282</ecNumber>
    </recommendedName>
    <alternativeName>
        <fullName evidence="7">tRNA(Phe) 7-((3-amino-3-carboxypropyl)-4-demethylwyosine(37)-N(4))-methyltransferase</fullName>
    </alternativeName>
</protein>
<keyword evidence="3" id="KW-0489">Methyltransferase</keyword>
<dbReference type="GO" id="GO:0008168">
    <property type="term" value="F:methyltransferase activity"/>
    <property type="evidence" value="ECO:0007669"/>
    <property type="project" value="UniProtKB-KW"/>
</dbReference>
<evidence type="ECO:0000259" key="9">
    <source>
        <dbReference type="Pfam" id="PF02676"/>
    </source>
</evidence>
<sequence>MEFEKRKAAAMAALATPAPDKSPKGAVDEPIVPLLDALNRHHSYFTTSSCSGRISILAHGRRPAPDAGAVEGDGNKIAPKKKAAGGSWLFVSHDPADPAAVVDLLFGGPEKSVEGDLVFRFEPLIIAVECRDVAAAQVLVSTAISCGFRESGITNTQKRIMVAIRCSIRLEVPLGQMDHILVTAQYVHYLVTIANDKMEANRKRTESFFHVLQCKGLPGSSKEIIDCSQEDCNLMVGKWNSLDIETKTNVSQTTTTLNRNKTVTPDEDIGGGSRFKSAGHLEEKGIDATRKELLEESVHYHEVETGYSKMATGTDYNLEISGTSRSSLSVVMLKIVGEPIEKLSLWGQSACALNIQGKKQILNLDC</sequence>
<dbReference type="GO" id="GO:0008033">
    <property type="term" value="P:tRNA processing"/>
    <property type="evidence" value="ECO:0007669"/>
    <property type="project" value="UniProtKB-KW"/>
</dbReference>
<evidence type="ECO:0000256" key="8">
    <source>
        <dbReference type="ARBA" id="ARBA00049202"/>
    </source>
</evidence>
<dbReference type="Pfam" id="PF02676">
    <property type="entry name" value="TYW3"/>
    <property type="match status" value="1"/>
</dbReference>
<accession>A0AAV8QSC5</accession>
<evidence type="ECO:0000313" key="10">
    <source>
        <dbReference type="EMBL" id="KAJ8484280.1"/>
    </source>
</evidence>
<name>A0AAV8QSC5_ENSVE</name>
<evidence type="ECO:0000256" key="7">
    <source>
        <dbReference type="ARBA" id="ARBA00030554"/>
    </source>
</evidence>
<dbReference type="EC" id="2.1.1.282" evidence="2"/>
<keyword evidence="6" id="KW-0819">tRNA processing</keyword>
<keyword evidence="4" id="KW-0808">Transferase</keyword>
<dbReference type="PANTHER" id="PTHR48418">
    <property type="entry name" value="TRNA WYBUTOSINE-SYNTHESIZING PROTEIN 3"/>
    <property type="match status" value="1"/>
</dbReference>